<evidence type="ECO:0000256" key="1">
    <source>
        <dbReference type="ARBA" id="ARBA00010641"/>
    </source>
</evidence>
<dbReference type="InterPro" id="IPR013325">
    <property type="entry name" value="RNA_pol_sigma_r2"/>
</dbReference>
<dbReference type="Proteomes" id="UP000619260">
    <property type="component" value="Unassembled WGS sequence"/>
</dbReference>
<reference evidence="8" key="1">
    <citation type="submission" date="2021-01" db="EMBL/GenBank/DDBJ databases">
        <title>Whole genome shotgun sequence of Virgisporangium aliadipatigenens NBRC 105644.</title>
        <authorList>
            <person name="Komaki H."/>
            <person name="Tamura T."/>
        </authorList>
    </citation>
    <scope>NUCLEOTIDE SEQUENCE</scope>
    <source>
        <strain evidence="8">NBRC 105644</strain>
    </source>
</reference>
<accession>A0A8J3YFS0</accession>
<evidence type="ECO:0000256" key="2">
    <source>
        <dbReference type="ARBA" id="ARBA00023015"/>
    </source>
</evidence>
<organism evidence="8 9">
    <name type="scientific">Virgisporangium aliadipatigenens</name>
    <dbReference type="NCBI Taxonomy" id="741659"/>
    <lineage>
        <taxon>Bacteria</taxon>
        <taxon>Bacillati</taxon>
        <taxon>Actinomycetota</taxon>
        <taxon>Actinomycetes</taxon>
        <taxon>Micromonosporales</taxon>
        <taxon>Micromonosporaceae</taxon>
        <taxon>Virgisporangium</taxon>
    </lineage>
</organism>
<dbReference type="SUPFAM" id="SSF88659">
    <property type="entry name" value="Sigma3 and sigma4 domains of RNA polymerase sigma factors"/>
    <property type="match status" value="1"/>
</dbReference>
<keyword evidence="5" id="KW-0804">Transcription</keyword>
<evidence type="ECO:0000256" key="5">
    <source>
        <dbReference type="ARBA" id="ARBA00023163"/>
    </source>
</evidence>
<dbReference type="Pfam" id="PF04542">
    <property type="entry name" value="Sigma70_r2"/>
    <property type="match status" value="1"/>
</dbReference>
<dbReference type="InterPro" id="IPR013249">
    <property type="entry name" value="RNA_pol_sigma70_r4_t2"/>
</dbReference>
<dbReference type="InterPro" id="IPR039425">
    <property type="entry name" value="RNA_pol_sigma-70-like"/>
</dbReference>
<dbReference type="NCBIfam" id="TIGR02983">
    <property type="entry name" value="SigE-fam_strep"/>
    <property type="match status" value="1"/>
</dbReference>
<dbReference type="RefSeq" id="WP_203896802.1">
    <property type="nucleotide sequence ID" value="NZ_BOPF01000001.1"/>
</dbReference>
<protein>
    <submittedName>
        <fullName evidence="8">RNA polymerase subunit sigma-24</fullName>
    </submittedName>
</protein>
<evidence type="ECO:0000259" key="6">
    <source>
        <dbReference type="Pfam" id="PF04542"/>
    </source>
</evidence>
<dbReference type="GO" id="GO:0003677">
    <property type="term" value="F:DNA binding"/>
    <property type="evidence" value="ECO:0007669"/>
    <property type="project" value="UniProtKB-KW"/>
</dbReference>
<dbReference type="Gene3D" id="1.10.10.10">
    <property type="entry name" value="Winged helix-like DNA-binding domain superfamily/Winged helix DNA-binding domain"/>
    <property type="match status" value="1"/>
</dbReference>
<dbReference type="InterPro" id="IPR036388">
    <property type="entry name" value="WH-like_DNA-bd_sf"/>
</dbReference>
<dbReference type="PANTHER" id="PTHR43133">
    <property type="entry name" value="RNA POLYMERASE ECF-TYPE SIGMA FACTO"/>
    <property type="match status" value="1"/>
</dbReference>
<dbReference type="GO" id="GO:0016987">
    <property type="term" value="F:sigma factor activity"/>
    <property type="evidence" value="ECO:0007669"/>
    <property type="project" value="UniProtKB-KW"/>
</dbReference>
<evidence type="ECO:0000259" key="7">
    <source>
        <dbReference type="Pfam" id="PF08281"/>
    </source>
</evidence>
<evidence type="ECO:0000256" key="3">
    <source>
        <dbReference type="ARBA" id="ARBA00023082"/>
    </source>
</evidence>
<dbReference type="PANTHER" id="PTHR43133:SF50">
    <property type="entry name" value="ECF RNA POLYMERASE SIGMA FACTOR SIGM"/>
    <property type="match status" value="1"/>
</dbReference>
<sequence length="159" mass="18055">MTFDDYVRVRGPALVRLARLIAGDRHLGEDLVQEVLTKAFPRWGRIVAGGRPDVYLRQMLVNAHISWRRKRSSAELVDGDTRVERADRADIGAETAARDAIWRQIRLLPTNQRVAVVLRYYEDLDDVAIAEILNCSPVTVRTHIMRGLAALRAREGSLR</sequence>
<comment type="caution">
    <text evidence="8">The sequence shown here is derived from an EMBL/GenBank/DDBJ whole genome shotgun (WGS) entry which is preliminary data.</text>
</comment>
<gene>
    <name evidence="8" type="ORF">Val02_00860</name>
</gene>
<dbReference type="NCBIfam" id="TIGR02937">
    <property type="entry name" value="sigma70-ECF"/>
    <property type="match status" value="1"/>
</dbReference>
<comment type="similarity">
    <text evidence="1">Belongs to the sigma-70 factor family. ECF subfamily.</text>
</comment>
<keyword evidence="4" id="KW-0238">DNA-binding</keyword>
<name>A0A8J3YFS0_9ACTN</name>
<dbReference type="Pfam" id="PF08281">
    <property type="entry name" value="Sigma70_r4_2"/>
    <property type="match status" value="1"/>
</dbReference>
<feature type="domain" description="RNA polymerase sigma-70 region 2" evidence="6">
    <location>
        <begin position="11"/>
        <end position="72"/>
    </location>
</feature>
<dbReference type="AlphaFoldDB" id="A0A8J3YFS0"/>
<keyword evidence="2" id="KW-0805">Transcription regulation</keyword>
<feature type="domain" description="RNA polymerase sigma factor 70 region 4 type 2" evidence="7">
    <location>
        <begin position="99"/>
        <end position="151"/>
    </location>
</feature>
<dbReference type="Gene3D" id="1.10.1740.10">
    <property type="match status" value="1"/>
</dbReference>
<evidence type="ECO:0000313" key="9">
    <source>
        <dbReference type="Proteomes" id="UP000619260"/>
    </source>
</evidence>
<dbReference type="InterPro" id="IPR007627">
    <property type="entry name" value="RNA_pol_sigma70_r2"/>
</dbReference>
<dbReference type="GO" id="GO:0006352">
    <property type="term" value="P:DNA-templated transcription initiation"/>
    <property type="evidence" value="ECO:0007669"/>
    <property type="project" value="InterPro"/>
</dbReference>
<dbReference type="EMBL" id="BOPF01000001">
    <property type="protein sequence ID" value="GIJ43200.1"/>
    <property type="molecule type" value="Genomic_DNA"/>
</dbReference>
<dbReference type="InterPro" id="IPR014284">
    <property type="entry name" value="RNA_pol_sigma-70_dom"/>
</dbReference>
<dbReference type="InterPro" id="IPR014325">
    <property type="entry name" value="RNA_pol_sigma-E_actinobac"/>
</dbReference>
<evidence type="ECO:0000256" key="4">
    <source>
        <dbReference type="ARBA" id="ARBA00023125"/>
    </source>
</evidence>
<evidence type="ECO:0000313" key="8">
    <source>
        <dbReference type="EMBL" id="GIJ43200.1"/>
    </source>
</evidence>
<keyword evidence="9" id="KW-1185">Reference proteome</keyword>
<dbReference type="SUPFAM" id="SSF88946">
    <property type="entry name" value="Sigma2 domain of RNA polymerase sigma factors"/>
    <property type="match status" value="1"/>
</dbReference>
<keyword evidence="3" id="KW-0731">Sigma factor</keyword>
<proteinExistence type="inferred from homology"/>
<dbReference type="InterPro" id="IPR013324">
    <property type="entry name" value="RNA_pol_sigma_r3/r4-like"/>
</dbReference>